<reference evidence="2" key="1">
    <citation type="journal article" date="2023" name="Mol. Phylogenet. Evol.">
        <title>Genome-scale phylogeny and comparative genomics of the fungal order Sordariales.</title>
        <authorList>
            <person name="Hensen N."/>
            <person name="Bonometti L."/>
            <person name="Westerberg I."/>
            <person name="Brannstrom I.O."/>
            <person name="Guillou S."/>
            <person name="Cros-Aarteil S."/>
            <person name="Calhoun S."/>
            <person name="Haridas S."/>
            <person name="Kuo A."/>
            <person name="Mondo S."/>
            <person name="Pangilinan J."/>
            <person name="Riley R."/>
            <person name="LaButti K."/>
            <person name="Andreopoulos B."/>
            <person name="Lipzen A."/>
            <person name="Chen C."/>
            <person name="Yan M."/>
            <person name="Daum C."/>
            <person name="Ng V."/>
            <person name="Clum A."/>
            <person name="Steindorff A."/>
            <person name="Ohm R.A."/>
            <person name="Martin F."/>
            <person name="Silar P."/>
            <person name="Natvig D.O."/>
            <person name="Lalanne C."/>
            <person name="Gautier V."/>
            <person name="Ament-Velasquez S.L."/>
            <person name="Kruys A."/>
            <person name="Hutchinson M.I."/>
            <person name="Powell A.J."/>
            <person name="Barry K."/>
            <person name="Miller A.N."/>
            <person name="Grigoriev I.V."/>
            <person name="Debuchy R."/>
            <person name="Gladieux P."/>
            <person name="Hiltunen Thoren M."/>
            <person name="Johannesson H."/>
        </authorList>
    </citation>
    <scope>NUCLEOTIDE SEQUENCE</scope>
    <source>
        <strain evidence="2">CBS 232.78</strain>
    </source>
</reference>
<feature type="region of interest" description="Disordered" evidence="1">
    <location>
        <begin position="1"/>
        <end position="35"/>
    </location>
</feature>
<dbReference type="AlphaFoldDB" id="A0AAE0N147"/>
<name>A0AAE0N147_9PEZI</name>
<dbReference type="Proteomes" id="UP001285441">
    <property type="component" value="Unassembled WGS sequence"/>
</dbReference>
<gene>
    <name evidence="2" type="ORF">B0H63DRAFT_456111</name>
</gene>
<evidence type="ECO:0000256" key="1">
    <source>
        <dbReference type="SAM" id="MobiDB-lite"/>
    </source>
</evidence>
<reference evidence="2" key="2">
    <citation type="submission" date="2023-06" db="EMBL/GenBank/DDBJ databases">
        <authorList>
            <consortium name="Lawrence Berkeley National Laboratory"/>
            <person name="Haridas S."/>
            <person name="Hensen N."/>
            <person name="Bonometti L."/>
            <person name="Westerberg I."/>
            <person name="Brannstrom I.O."/>
            <person name="Guillou S."/>
            <person name="Cros-Aarteil S."/>
            <person name="Calhoun S."/>
            <person name="Kuo A."/>
            <person name="Mondo S."/>
            <person name="Pangilinan J."/>
            <person name="Riley R."/>
            <person name="LaButti K."/>
            <person name="Andreopoulos B."/>
            <person name="Lipzen A."/>
            <person name="Chen C."/>
            <person name="Yanf M."/>
            <person name="Daum C."/>
            <person name="Ng V."/>
            <person name="Clum A."/>
            <person name="Steindorff A."/>
            <person name="Ohm R."/>
            <person name="Martin F."/>
            <person name="Silar P."/>
            <person name="Natvig D."/>
            <person name="Lalanne C."/>
            <person name="Gautier V."/>
            <person name="Ament-velasquez S.L."/>
            <person name="Kruys A."/>
            <person name="Hutchinson M.I."/>
            <person name="Powell A.J."/>
            <person name="Barry K."/>
            <person name="Miller A.N."/>
            <person name="Grigoriev I.V."/>
            <person name="Debuchy R."/>
            <person name="Gladieux P."/>
            <person name="Thoren M.H."/>
            <person name="Johannesson H."/>
        </authorList>
    </citation>
    <scope>NUCLEOTIDE SEQUENCE</scope>
    <source>
        <strain evidence="2">CBS 232.78</strain>
    </source>
</reference>
<dbReference type="EMBL" id="JAULSW010000012">
    <property type="protein sequence ID" value="KAK3366405.1"/>
    <property type="molecule type" value="Genomic_DNA"/>
</dbReference>
<sequence length="309" mass="35570">MIEWANGKKEKPVFPQWTSEGPKEKARETTSLGHQAADWARRANFTASFGLHSARRTALINGNDNGYSLGQLLKLASQSNTHALINHYLGNVSSIDGASNYLGTERQTELAEDFLSATMRRNPEEELKTSQEYVSLERQIENLILEVEAATLGDTRTELKAQRKILYDQRRVFKKKALQKYQEDQKLAYETPKNHEQGDWRQGHFDRICHAMKGIAGNLWKHVFDRYKDFHMKRSGFASFCFRCDKWRTSEPDRAADCQSHIDNNDVPFRCNPVKFRKATVCAGYCPVHLGRADFPAHQRLRQFLEQSS</sequence>
<accession>A0AAE0N147</accession>
<proteinExistence type="predicted"/>
<comment type="caution">
    <text evidence="2">The sequence shown here is derived from an EMBL/GenBank/DDBJ whole genome shotgun (WGS) entry which is preliminary data.</text>
</comment>
<keyword evidence="3" id="KW-1185">Reference proteome</keyword>
<feature type="compositionally biased region" description="Basic and acidic residues" evidence="1">
    <location>
        <begin position="1"/>
        <end position="12"/>
    </location>
</feature>
<organism evidence="2 3">
    <name type="scientific">Podospora didyma</name>
    <dbReference type="NCBI Taxonomy" id="330526"/>
    <lineage>
        <taxon>Eukaryota</taxon>
        <taxon>Fungi</taxon>
        <taxon>Dikarya</taxon>
        <taxon>Ascomycota</taxon>
        <taxon>Pezizomycotina</taxon>
        <taxon>Sordariomycetes</taxon>
        <taxon>Sordariomycetidae</taxon>
        <taxon>Sordariales</taxon>
        <taxon>Podosporaceae</taxon>
        <taxon>Podospora</taxon>
    </lineage>
</organism>
<protein>
    <submittedName>
        <fullName evidence="2">Uncharacterized protein</fullName>
    </submittedName>
</protein>
<evidence type="ECO:0000313" key="3">
    <source>
        <dbReference type="Proteomes" id="UP001285441"/>
    </source>
</evidence>
<evidence type="ECO:0000313" key="2">
    <source>
        <dbReference type="EMBL" id="KAK3366405.1"/>
    </source>
</evidence>